<accession>A0A9N9PZD4</accession>
<evidence type="ECO:0000313" key="2">
    <source>
        <dbReference type="EMBL" id="CAG8959602.1"/>
    </source>
</evidence>
<keyword evidence="3" id="KW-1185">Reference proteome</keyword>
<dbReference type="AlphaFoldDB" id="A0A9N9PZD4"/>
<evidence type="ECO:0000313" key="3">
    <source>
        <dbReference type="Proteomes" id="UP000696280"/>
    </source>
</evidence>
<dbReference type="EMBL" id="CAJVRL010000092">
    <property type="protein sequence ID" value="CAG8959602.1"/>
    <property type="molecule type" value="Genomic_DNA"/>
</dbReference>
<feature type="region of interest" description="Disordered" evidence="1">
    <location>
        <begin position="53"/>
        <end position="73"/>
    </location>
</feature>
<reference evidence="2" key="1">
    <citation type="submission" date="2021-07" db="EMBL/GenBank/DDBJ databases">
        <authorList>
            <person name="Durling M."/>
        </authorList>
    </citation>
    <scope>NUCLEOTIDE SEQUENCE</scope>
</reference>
<gene>
    <name evidence="2" type="ORF">HYFRA_00001504</name>
</gene>
<comment type="caution">
    <text evidence="2">The sequence shown here is derived from an EMBL/GenBank/DDBJ whole genome shotgun (WGS) entry which is preliminary data.</text>
</comment>
<evidence type="ECO:0000256" key="1">
    <source>
        <dbReference type="SAM" id="MobiDB-lite"/>
    </source>
</evidence>
<proteinExistence type="predicted"/>
<organism evidence="2 3">
    <name type="scientific">Hymenoscyphus fraxineus</name>
    <dbReference type="NCBI Taxonomy" id="746836"/>
    <lineage>
        <taxon>Eukaryota</taxon>
        <taxon>Fungi</taxon>
        <taxon>Dikarya</taxon>
        <taxon>Ascomycota</taxon>
        <taxon>Pezizomycotina</taxon>
        <taxon>Leotiomycetes</taxon>
        <taxon>Helotiales</taxon>
        <taxon>Helotiaceae</taxon>
        <taxon>Hymenoscyphus</taxon>
    </lineage>
</organism>
<dbReference type="Proteomes" id="UP000696280">
    <property type="component" value="Unassembled WGS sequence"/>
</dbReference>
<protein>
    <submittedName>
        <fullName evidence="2">Uncharacterized protein</fullName>
    </submittedName>
</protein>
<sequence>MAKLSLEANAALAPPSKSMKTSWSFVELHYLQIQMGRVWSRGVAVAVAAAAASSHEPQPRSSLPMLLDGQARL</sequence>
<name>A0A9N9PZD4_9HELO</name>